<feature type="chain" id="PRO_5021322775" description="DUF19 domain-containing protein" evidence="1">
    <location>
        <begin position="18"/>
        <end position="144"/>
    </location>
</feature>
<protein>
    <recommendedName>
        <fullName evidence="4">DUF19 domain-containing protein</fullName>
    </recommendedName>
</protein>
<feature type="signal peptide" evidence="1">
    <location>
        <begin position="1"/>
        <end position="17"/>
    </location>
</feature>
<sequence>MNFVFLCAFCFFAIVHSKTLTADDLKKYYSCFVYECQDRTVGKKIDGCLEILNPKEIQSYFQLLSNYHTFKSDSLEGKISEYCTYDNDKKHNIFDKVIDTDFDFLKKASDEGNEGTQSRITNYIMCKYNVLQNVLSEGKCQKES</sequence>
<organism evidence="2 3">
    <name type="scientific">Araneus ventricosus</name>
    <name type="common">Orbweaver spider</name>
    <name type="synonym">Epeira ventricosa</name>
    <dbReference type="NCBI Taxonomy" id="182803"/>
    <lineage>
        <taxon>Eukaryota</taxon>
        <taxon>Metazoa</taxon>
        <taxon>Ecdysozoa</taxon>
        <taxon>Arthropoda</taxon>
        <taxon>Chelicerata</taxon>
        <taxon>Arachnida</taxon>
        <taxon>Araneae</taxon>
        <taxon>Araneomorphae</taxon>
        <taxon>Entelegynae</taxon>
        <taxon>Araneoidea</taxon>
        <taxon>Araneidae</taxon>
        <taxon>Araneus</taxon>
    </lineage>
</organism>
<evidence type="ECO:0008006" key="4">
    <source>
        <dbReference type="Google" id="ProtNLM"/>
    </source>
</evidence>
<evidence type="ECO:0000313" key="2">
    <source>
        <dbReference type="EMBL" id="GBL81958.1"/>
    </source>
</evidence>
<evidence type="ECO:0000256" key="1">
    <source>
        <dbReference type="SAM" id="SignalP"/>
    </source>
</evidence>
<dbReference type="Proteomes" id="UP000499080">
    <property type="component" value="Unassembled WGS sequence"/>
</dbReference>
<name>A0A4Y2AQG6_ARAVE</name>
<proteinExistence type="predicted"/>
<comment type="caution">
    <text evidence="2">The sequence shown here is derived from an EMBL/GenBank/DDBJ whole genome shotgun (WGS) entry which is preliminary data.</text>
</comment>
<evidence type="ECO:0000313" key="3">
    <source>
        <dbReference type="Proteomes" id="UP000499080"/>
    </source>
</evidence>
<keyword evidence="3" id="KW-1185">Reference proteome</keyword>
<gene>
    <name evidence="2" type="ORF">AVEN_50543_1</name>
</gene>
<dbReference type="EMBL" id="BGPR01000027">
    <property type="protein sequence ID" value="GBL81958.1"/>
    <property type="molecule type" value="Genomic_DNA"/>
</dbReference>
<accession>A0A4Y2AQG6</accession>
<dbReference type="AlphaFoldDB" id="A0A4Y2AQG6"/>
<reference evidence="2 3" key="1">
    <citation type="journal article" date="2019" name="Sci. Rep.">
        <title>Orb-weaving spider Araneus ventricosus genome elucidates the spidroin gene catalogue.</title>
        <authorList>
            <person name="Kono N."/>
            <person name="Nakamura H."/>
            <person name="Ohtoshi R."/>
            <person name="Moran D.A.P."/>
            <person name="Shinohara A."/>
            <person name="Yoshida Y."/>
            <person name="Fujiwara M."/>
            <person name="Mori M."/>
            <person name="Tomita M."/>
            <person name="Arakawa K."/>
        </authorList>
    </citation>
    <scope>NUCLEOTIDE SEQUENCE [LARGE SCALE GENOMIC DNA]</scope>
</reference>
<keyword evidence="1" id="KW-0732">Signal</keyword>